<organism evidence="1 2">
    <name type="scientific">Sistotremastrum niveocremeum HHB9708</name>
    <dbReference type="NCBI Taxonomy" id="1314777"/>
    <lineage>
        <taxon>Eukaryota</taxon>
        <taxon>Fungi</taxon>
        <taxon>Dikarya</taxon>
        <taxon>Basidiomycota</taxon>
        <taxon>Agaricomycotina</taxon>
        <taxon>Agaricomycetes</taxon>
        <taxon>Sistotremastrales</taxon>
        <taxon>Sistotremastraceae</taxon>
        <taxon>Sertulicium</taxon>
        <taxon>Sertulicium niveocremeum</taxon>
    </lineage>
</organism>
<protein>
    <submittedName>
        <fullName evidence="1">Uncharacterized protein</fullName>
    </submittedName>
</protein>
<dbReference type="Proteomes" id="UP000076722">
    <property type="component" value="Unassembled WGS sequence"/>
</dbReference>
<evidence type="ECO:0000313" key="2">
    <source>
        <dbReference type="Proteomes" id="UP000076722"/>
    </source>
</evidence>
<dbReference type="EMBL" id="KV419395">
    <property type="protein sequence ID" value="KZS98376.1"/>
    <property type="molecule type" value="Genomic_DNA"/>
</dbReference>
<reference evidence="1 2" key="1">
    <citation type="journal article" date="2016" name="Mol. Biol. Evol.">
        <title>Comparative Genomics of Early-Diverging Mushroom-Forming Fungi Provides Insights into the Origins of Lignocellulose Decay Capabilities.</title>
        <authorList>
            <person name="Nagy L.G."/>
            <person name="Riley R."/>
            <person name="Tritt A."/>
            <person name="Adam C."/>
            <person name="Daum C."/>
            <person name="Floudas D."/>
            <person name="Sun H."/>
            <person name="Yadav J.S."/>
            <person name="Pangilinan J."/>
            <person name="Larsson K.H."/>
            <person name="Matsuura K."/>
            <person name="Barry K."/>
            <person name="Labutti K."/>
            <person name="Kuo R."/>
            <person name="Ohm R.A."/>
            <person name="Bhattacharya S.S."/>
            <person name="Shirouzu T."/>
            <person name="Yoshinaga Y."/>
            <person name="Martin F.M."/>
            <person name="Grigoriev I.V."/>
            <person name="Hibbett D.S."/>
        </authorList>
    </citation>
    <scope>NUCLEOTIDE SEQUENCE [LARGE SCALE GENOMIC DNA]</scope>
    <source>
        <strain evidence="1 2">HHB9708</strain>
    </source>
</reference>
<sequence length="683" mass="75555">MSLQSRVHQFLLDDALPPVAPTQLHPLAPSSYNVPLKSLQSLLASTSELATSLELHLQHSAQAPVGDAKLISLYKQQLSESSSLHQIRASLHTLSSRGPTNGVAQRGAQLRSKRNVVYGEDIPLSRLLIPEWLMSRIEAWGRSAGMETFKETQPASDHDQFTIVLGGKVLVLDIELAVYNHPDDPKVKLLNVKTSNEVASADSTTKSKSPFTLDALLASSLRSFMEEVQKGPMEQDCMKAARLGARFKQHLDDLVGIDQLDIQEKETPRSPVVKWFEIISDMGAAAEDLAKEEWNDLTFELPSLDIFLQRSHGLPLTYVHSCAVTFLTYLSPIAHLTFLRTPPQDPPSSPILEDLEFDIPMAHLRDEIRRLEPTHRVVMADLRLSSAYSMLPTDIFHQDISLVPGSSRPTLSASFTDPGMNFPLPQATLAFSSTDPTNSSTDRPLVWVLEFSGPGIVMTQTRMKEIYSIIDAREAPMNPDIIGFGTGSGWIDLLFNPTSPSVHEKYTTIIKSPSSAHPPIHVMVESPEEPGFILGAVPVRTLRQVWAVLEVVKEQCWINGFLQEYSWQPELSTWHEPYRAEPEPVLGSAEELAALLNGTLQPQRLEVSAFLHSNTHEGQGGPKVIMSVPTKSYRSMIIELAYDPSSPRGIRVTADGINVELLEEVARRGGAFALCGRAWQLSE</sequence>
<name>A0A165A225_9AGAM</name>
<evidence type="ECO:0000313" key="1">
    <source>
        <dbReference type="EMBL" id="KZS98376.1"/>
    </source>
</evidence>
<proteinExistence type="predicted"/>
<keyword evidence="2" id="KW-1185">Reference proteome</keyword>
<dbReference type="OrthoDB" id="544685at2759"/>
<gene>
    <name evidence="1" type="ORF">SISNIDRAFT_481123</name>
</gene>
<dbReference type="STRING" id="1314777.A0A165A225"/>
<dbReference type="AlphaFoldDB" id="A0A165A225"/>
<accession>A0A165A225</accession>